<feature type="transmembrane region" description="Helical" evidence="1">
    <location>
        <begin position="100"/>
        <end position="116"/>
    </location>
</feature>
<evidence type="ECO:0000313" key="4">
    <source>
        <dbReference type="Proteomes" id="UP001145072"/>
    </source>
</evidence>
<evidence type="ECO:0000259" key="2">
    <source>
        <dbReference type="SMART" id="SM00014"/>
    </source>
</evidence>
<dbReference type="SMART" id="SM00014">
    <property type="entry name" value="acidPPc"/>
    <property type="match status" value="1"/>
</dbReference>
<dbReference type="AlphaFoldDB" id="A0A9X3WMP9"/>
<dbReference type="Pfam" id="PF01569">
    <property type="entry name" value="PAP2"/>
    <property type="match status" value="1"/>
</dbReference>
<organism evidence="3 4">
    <name type="scientific">Aquibacillus koreensis</name>
    <dbReference type="NCBI Taxonomy" id="279446"/>
    <lineage>
        <taxon>Bacteria</taxon>
        <taxon>Bacillati</taxon>
        <taxon>Bacillota</taxon>
        <taxon>Bacilli</taxon>
        <taxon>Bacillales</taxon>
        <taxon>Bacillaceae</taxon>
        <taxon>Aquibacillus</taxon>
    </lineage>
</organism>
<dbReference type="Proteomes" id="UP001145072">
    <property type="component" value="Unassembled WGS sequence"/>
</dbReference>
<keyword evidence="4" id="KW-1185">Reference proteome</keyword>
<dbReference type="PANTHER" id="PTHR14969">
    <property type="entry name" value="SPHINGOSINE-1-PHOSPHATE PHOSPHOHYDROLASE"/>
    <property type="match status" value="1"/>
</dbReference>
<dbReference type="RefSeq" id="WP_259870812.1">
    <property type="nucleotide sequence ID" value="NZ_JAMQJZ010000012.1"/>
</dbReference>
<evidence type="ECO:0000313" key="3">
    <source>
        <dbReference type="EMBL" id="MDC3421588.1"/>
    </source>
</evidence>
<sequence>MIDVRLFHSIHDLARKNDSVDWIMSQSSSWGYILFISIIFLLLLFPTYRKVGVTGFVTLAIALGLNKVLKSVFDRPRPFVEHEVDILISKEPSPSFPSDQALIAGVFAGVFLFSSFKKTIKIIVLVVALLVVFSRVFVGHHYPSDVAVGFLLGLSISFVTKKRMAYISLRKKKSVQAV</sequence>
<feature type="transmembrane region" description="Helical" evidence="1">
    <location>
        <begin position="146"/>
        <end position="164"/>
    </location>
</feature>
<keyword evidence="1" id="KW-1133">Transmembrane helix</keyword>
<proteinExistence type="predicted"/>
<dbReference type="SUPFAM" id="SSF48317">
    <property type="entry name" value="Acid phosphatase/Vanadium-dependent haloperoxidase"/>
    <property type="match status" value="1"/>
</dbReference>
<feature type="transmembrane region" description="Helical" evidence="1">
    <location>
        <begin position="29"/>
        <end position="45"/>
    </location>
</feature>
<name>A0A9X3WMP9_9BACI</name>
<gene>
    <name evidence="3" type="ORF">NC661_14535</name>
</gene>
<dbReference type="InterPro" id="IPR000326">
    <property type="entry name" value="PAP2/HPO"/>
</dbReference>
<evidence type="ECO:0000256" key="1">
    <source>
        <dbReference type="SAM" id="Phobius"/>
    </source>
</evidence>
<protein>
    <submittedName>
        <fullName evidence="3">Phosphatase PAP2 family protein</fullName>
    </submittedName>
</protein>
<feature type="domain" description="Phosphatidic acid phosphatase type 2/haloperoxidase" evidence="2">
    <location>
        <begin position="51"/>
        <end position="161"/>
    </location>
</feature>
<feature type="transmembrane region" description="Helical" evidence="1">
    <location>
        <begin position="52"/>
        <end position="69"/>
    </location>
</feature>
<dbReference type="InterPro" id="IPR036938">
    <property type="entry name" value="PAP2/HPO_sf"/>
</dbReference>
<accession>A0A9X3WMP9</accession>
<dbReference type="EMBL" id="JAMQJZ010000012">
    <property type="protein sequence ID" value="MDC3421588.1"/>
    <property type="molecule type" value="Genomic_DNA"/>
</dbReference>
<comment type="caution">
    <text evidence="3">The sequence shown here is derived from an EMBL/GenBank/DDBJ whole genome shotgun (WGS) entry which is preliminary data.</text>
</comment>
<reference evidence="3" key="1">
    <citation type="submission" date="2022-06" db="EMBL/GenBank/DDBJ databases">
        <title>Aquibacillus sp. a new bacterium isolated from soil saline samples.</title>
        <authorList>
            <person name="Galisteo C."/>
            <person name="De La Haba R."/>
            <person name="Sanchez-Porro C."/>
            <person name="Ventosa A."/>
        </authorList>
    </citation>
    <scope>NUCLEOTIDE SEQUENCE</scope>
    <source>
        <strain evidence="3">JCM 12387</strain>
    </source>
</reference>
<dbReference type="Gene3D" id="1.20.144.10">
    <property type="entry name" value="Phosphatidic acid phosphatase type 2/haloperoxidase"/>
    <property type="match status" value="2"/>
</dbReference>
<dbReference type="PANTHER" id="PTHR14969:SF58">
    <property type="entry name" value="UNDECAPRENYL-DIPHOSPHATASE BCRC"/>
    <property type="match status" value="1"/>
</dbReference>
<feature type="transmembrane region" description="Helical" evidence="1">
    <location>
        <begin position="123"/>
        <end position="140"/>
    </location>
</feature>
<keyword evidence="1" id="KW-0472">Membrane</keyword>
<keyword evidence="1" id="KW-0812">Transmembrane</keyword>